<gene>
    <name evidence="1" type="ORF">OCH239_09765</name>
</gene>
<reference evidence="1 2" key="1">
    <citation type="submission" date="2014-01" db="EMBL/GenBank/DDBJ databases">
        <title>Roseivivax halodurans JCM 10272 Genome Sequencing.</title>
        <authorList>
            <person name="Lai Q."/>
            <person name="Li G."/>
            <person name="Shao Z."/>
        </authorList>
    </citation>
    <scope>NUCLEOTIDE SEQUENCE [LARGE SCALE GENOMIC DNA]</scope>
    <source>
        <strain evidence="1 2">JCM 10272</strain>
    </source>
</reference>
<evidence type="ECO:0000313" key="2">
    <source>
        <dbReference type="Proteomes" id="UP000022447"/>
    </source>
</evidence>
<proteinExistence type="predicted"/>
<dbReference type="AlphaFoldDB" id="X7EEB5"/>
<keyword evidence="2" id="KW-1185">Reference proteome</keyword>
<dbReference type="Proteomes" id="UP000022447">
    <property type="component" value="Unassembled WGS sequence"/>
</dbReference>
<sequence>MSFSSAYNMAKARSLEESIGEWKVLCANLETTVENQKVTIQGLHDQVDAWNMHYLGLEAERDYLLALLDASSGGADNNPARTLTNEEFRVPNGPRKGERLQKRDVVYLKKVAELAKTRFKQWSNWWALIRDSRIFD</sequence>
<dbReference type="STRING" id="1449350.OCH239_09765"/>
<accession>X7EEB5</accession>
<comment type="caution">
    <text evidence="1">The sequence shown here is derived from an EMBL/GenBank/DDBJ whole genome shotgun (WGS) entry which is preliminary data.</text>
</comment>
<name>X7EEB5_9RHOB</name>
<evidence type="ECO:0000313" key="1">
    <source>
        <dbReference type="EMBL" id="ETX13556.1"/>
    </source>
</evidence>
<protein>
    <submittedName>
        <fullName evidence="1">Uncharacterized protein</fullName>
    </submittedName>
</protein>
<dbReference type="EMBL" id="JALZ01000023">
    <property type="protein sequence ID" value="ETX13556.1"/>
    <property type="molecule type" value="Genomic_DNA"/>
</dbReference>
<organism evidence="1 2">
    <name type="scientific">Roseivivax halodurans JCM 10272</name>
    <dbReference type="NCBI Taxonomy" id="1449350"/>
    <lineage>
        <taxon>Bacteria</taxon>
        <taxon>Pseudomonadati</taxon>
        <taxon>Pseudomonadota</taxon>
        <taxon>Alphaproteobacteria</taxon>
        <taxon>Rhodobacterales</taxon>
        <taxon>Roseobacteraceae</taxon>
        <taxon>Roseivivax</taxon>
    </lineage>
</organism>